<organism evidence="14">
    <name type="scientific">Ignisphaera aggregans</name>
    <dbReference type="NCBI Taxonomy" id="334771"/>
    <lineage>
        <taxon>Archaea</taxon>
        <taxon>Thermoproteota</taxon>
        <taxon>Thermoprotei</taxon>
        <taxon>Desulfurococcales</taxon>
        <taxon>Desulfurococcaceae</taxon>
        <taxon>Ignisphaera</taxon>
    </lineage>
</organism>
<keyword evidence="5 9" id="KW-0067">ATP-binding</keyword>
<protein>
    <recommendedName>
        <fullName evidence="2 9">DNA repair and recombination protein RadA</fullName>
    </recommendedName>
</protein>
<dbReference type="GO" id="GO:0003684">
    <property type="term" value="F:damaged DNA binding"/>
    <property type="evidence" value="ECO:0007669"/>
    <property type="project" value="UniProtKB-UniRule"/>
</dbReference>
<dbReference type="Gene3D" id="3.40.50.300">
    <property type="entry name" value="P-loop containing nucleotide triphosphate hydrolases"/>
    <property type="match status" value="1"/>
</dbReference>
<dbReference type="NCBIfam" id="TIGR02236">
    <property type="entry name" value="recomb_radA"/>
    <property type="match status" value="1"/>
</dbReference>
<dbReference type="AlphaFoldDB" id="A0A7J3YTZ0"/>
<dbReference type="PANTHER" id="PTHR22942">
    <property type="entry name" value="RECA/RAD51/RADA DNA STRAND-PAIRING FAMILY MEMBER"/>
    <property type="match status" value="1"/>
</dbReference>
<dbReference type="NCBIfam" id="NF003301">
    <property type="entry name" value="PRK04301.1"/>
    <property type="match status" value="1"/>
</dbReference>
<keyword evidence="6 9" id="KW-0238">DNA-binding</keyword>
<dbReference type="Gene3D" id="1.10.150.20">
    <property type="entry name" value="5' to 3' exonuclease, C-terminal subdomain"/>
    <property type="match status" value="1"/>
</dbReference>
<comment type="similarity">
    <text evidence="1 9 10">Belongs to the eukaryotic RecA-like protein family.</text>
</comment>
<dbReference type="GO" id="GO:0006310">
    <property type="term" value="P:DNA recombination"/>
    <property type="evidence" value="ECO:0007669"/>
    <property type="project" value="UniProtKB-UniRule"/>
</dbReference>
<evidence type="ECO:0000256" key="2">
    <source>
        <dbReference type="ARBA" id="ARBA00018144"/>
    </source>
</evidence>
<evidence type="ECO:0000256" key="7">
    <source>
        <dbReference type="ARBA" id="ARBA00023172"/>
    </source>
</evidence>
<evidence type="ECO:0000256" key="10">
    <source>
        <dbReference type="PIRNR" id="PIRNR005856"/>
    </source>
</evidence>
<dbReference type="CDD" id="cd19515">
    <property type="entry name" value="archRadA"/>
    <property type="match status" value="1"/>
</dbReference>
<evidence type="ECO:0000259" key="12">
    <source>
        <dbReference type="PROSITE" id="PS50163"/>
    </source>
</evidence>
<dbReference type="InterPro" id="IPR020587">
    <property type="entry name" value="RecA_monomer-monomer_interface"/>
</dbReference>
<dbReference type="FunFam" id="3.40.50.300:FF:002052">
    <property type="entry name" value="DNA repair protein RAD51 homolog"/>
    <property type="match status" value="1"/>
</dbReference>
<feature type="domain" description="RecA family profile 2" evidence="12">
    <location>
        <begin position="260"/>
        <end position="321"/>
    </location>
</feature>
<evidence type="ECO:0000313" key="13">
    <source>
        <dbReference type="EMBL" id="HEH31133.1"/>
    </source>
</evidence>
<gene>
    <name evidence="9 14" type="primary">radA</name>
    <name evidence="14" type="ORF">ENM70_00795</name>
    <name evidence="13" type="ORF">ENP99_03340</name>
</gene>
<dbReference type="SUPFAM" id="SSF52540">
    <property type="entry name" value="P-loop containing nucleoside triphosphate hydrolases"/>
    <property type="match status" value="1"/>
</dbReference>
<evidence type="ECO:0000313" key="14">
    <source>
        <dbReference type="EMBL" id="HHP92156.1"/>
    </source>
</evidence>
<evidence type="ECO:0000259" key="11">
    <source>
        <dbReference type="PROSITE" id="PS50162"/>
    </source>
</evidence>
<evidence type="ECO:0000256" key="3">
    <source>
        <dbReference type="ARBA" id="ARBA00022741"/>
    </source>
</evidence>
<dbReference type="PROSITE" id="PS50162">
    <property type="entry name" value="RECA_2"/>
    <property type="match status" value="1"/>
</dbReference>
<dbReference type="PROSITE" id="PS50163">
    <property type="entry name" value="RECA_3"/>
    <property type="match status" value="1"/>
</dbReference>
<dbReference type="GO" id="GO:0006281">
    <property type="term" value="P:DNA repair"/>
    <property type="evidence" value="ECO:0007669"/>
    <property type="project" value="UniProtKB-UniRule"/>
</dbReference>
<dbReference type="HAMAP" id="MF_00348">
    <property type="entry name" value="RadA_arch"/>
    <property type="match status" value="1"/>
</dbReference>
<evidence type="ECO:0000256" key="8">
    <source>
        <dbReference type="ARBA" id="ARBA00025684"/>
    </source>
</evidence>
<dbReference type="PANTHER" id="PTHR22942:SF30">
    <property type="entry name" value="MEIOTIC RECOMBINATION PROTEIN DMC1_LIM15 HOMOLOG"/>
    <property type="match status" value="1"/>
</dbReference>
<keyword evidence="3 9" id="KW-0547">Nucleotide-binding</keyword>
<dbReference type="InterPro" id="IPR003593">
    <property type="entry name" value="AAA+_ATPase"/>
</dbReference>
<evidence type="ECO:0000256" key="5">
    <source>
        <dbReference type="ARBA" id="ARBA00022840"/>
    </source>
</evidence>
<accession>A0A7J3YTZ0</accession>
<dbReference type="EMBL" id="DRYU01000019">
    <property type="protein sequence ID" value="HHP92156.1"/>
    <property type="molecule type" value="Genomic_DNA"/>
</dbReference>
<dbReference type="GO" id="GO:0140664">
    <property type="term" value="F:ATP-dependent DNA damage sensor activity"/>
    <property type="evidence" value="ECO:0007669"/>
    <property type="project" value="InterPro"/>
</dbReference>
<keyword evidence="4 9" id="KW-0227">DNA damage</keyword>
<dbReference type="Pfam" id="PF08423">
    <property type="entry name" value="Rad51"/>
    <property type="match status" value="1"/>
</dbReference>
<dbReference type="SMART" id="SM00382">
    <property type="entry name" value="AAA"/>
    <property type="match status" value="1"/>
</dbReference>
<dbReference type="InterPro" id="IPR013632">
    <property type="entry name" value="Rad51_C"/>
</dbReference>
<dbReference type="InterPro" id="IPR020588">
    <property type="entry name" value="RecA_ATP-bd"/>
</dbReference>
<keyword evidence="7 9" id="KW-0233">DNA recombination</keyword>
<dbReference type="InterPro" id="IPR016467">
    <property type="entry name" value="DNA_recomb/repair_RecA-like"/>
</dbReference>
<dbReference type="PIRSF" id="PIRSF005856">
    <property type="entry name" value="Rad51"/>
    <property type="match status" value="1"/>
</dbReference>
<evidence type="ECO:0000256" key="4">
    <source>
        <dbReference type="ARBA" id="ARBA00022763"/>
    </source>
</evidence>
<comment type="function">
    <text evidence="8 9 10">Involved in DNA repair and in homologous recombination. Binds and assemble on single-stranded DNA to form a nucleoprotein filament. Hydrolyzes ATP in a ssDNA-dependent manner and promotes DNA strand exchange between homologous DNA molecules.</text>
</comment>
<dbReference type="InterPro" id="IPR010995">
    <property type="entry name" value="DNA_repair_Rad51/TF_NusA_a-hlx"/>
</dbReference>
<evidence type="ECO:0000256" key="6">
    <source>
        <dbReference type="ARBA" id="ARBA00023125"/>
    </source>
</evidence>
<dbReference type="GO" id="GO:0005524">
    <property type="term" value="F:ATP binding"/>
    <property type="evidence" value="ECO:0007669"/>
    <property type="project" value="UniProtKB-UniRule"/>
</dbReference>
<dbReference type="SUPFAM" id="SSF47794">
    <property type="entry name" value="Rad51 N-terminal domain-like"/>
    <property type="match status" value="1"/>
</dbReference>
<feature type="domain" description="RecA family profile 1" evidence="11">
    <location>
        <begin position="84"/>
        <end position="255"/>
    </location>
</feature>
<evidence type="ECO:0000256" key="9">
    <source>
        <dbReference type="HAMAP-Rule" id="MF_00348"/>
    </source>
</evidence>
<dbReference type="EMBL" id="DSLL01000031">
    <property type="protein sequence ID" value="HEH31133.1"/>
    <property type="molecule type" value="Genomic_DNA"/>
</dbReference>
<sequence length="321" mass="35387">MSKVSQSERKIRSLEELGISATILKKLQEMGITTLEALAAANPQELSQNLAIPLPTIQKLISQARIALGLGFKTALEIKKERMSLPKITTSSKNLDSLLGGGVEVKTITEFFGEFGSGKTQLCHQLAVNVQLPMEKGGLSKKAVYIDTEGTFRWERIDAMARGLGLDPDKAMENIFYVRAVNSDHQMAVVEELKELISKDNIGLVVVDSITGHFRAEYPGRENLAARQQKLNRHLHQLMSLAELYDVAVIVTNQVMARPDVFYGDPTTAIGGHVLYHAPGIRVQLKKSRGNRRIARIVDAPHLPESEAVFAITDVGIRDPE</sequence>
<proteinExistence type="inferred from homology"/>
<dbReference type="InterPro" id="IPR011938">
    <property type="entry name" value="DNA_recomb/repair_RadA"/>
</dbReference>
<dbReference type="InterPro" id="IPR027417">
    <property type="entry name" value="P-loop_NTPase"/>
</dbReference>
<feature type="binding site" evidence="9">
    <location>
        <begin position="113"/>
        <end position="120"/>
    </location>
    <ligand>
        <name>ATP</name>
        <dbReference type="ChEBI" id="CHEBI:30616"/>
    </ligand>
</feature>
<reference evidence="14" key="1">
    <citation type="journal article" date="2020" name="mSystems">
        <title>Genome- and Community-Level Interaction Insights into Carbon Utilization and Element Cycling Functions of Hydrothermarchaeota in Hydrothermal Sediment.</title>
        <authorList>
            <person name="Zhou Z."/>
            <person name="Liu Y."/>
            <person name="Xu W."/>
            <person name="Pan J."/>
            <person name="Luo Z.H."/>
            <person name="Li M."/>
        </authorList>
    </citation>
    <scope>NUCLEOTIDE SEQUENCE [LARGE SCALE GENOMIC DNA]</scope>
    <source>
        <strain evidence="14">SpSt-1109</strain>
        <strain evidence="13">SpSt-27</strain>
    </source>
</reference>
<comment type="caution">
    <text evidence="14">The sequence shown here is derived from an EMBL/GenBank/DDBJ whole genome shotgun (WGS) entry which is preliminary data.</text>
</comment>
<name>A0A7J3YTZ0_9CREN</name>
<evidence type="ECO:0000256" key="1">
    <source>
        <dbReference type="ARBA" id="ARBA00008050"/>
    </source>
</evidence>